<feature type="region of interest" description="Disordered" evidence="1">
    <location>
        <begin position="22"/>
        <end position="44"/>
    </location>
</feature>
<accession>A0A0D2LQ45</accession>
<keyword evidence="2" id="KW-1133">Transmembrane helix</keyword>
<name>A0A0D2LQ45_HYPSF</name>
<gene>
    <name evidence="3" type="ORF">HYPSUDRAFT_209977</name>
</gene>
<dbReference type="EMBL" id="KN817832">
    <property type="protein sequence ID" value="KJA12938.1"/>
    <property type="molecule type" value="Genomic_DNA"/>
</dbReference>
<evidence type="ECO:0000256" key="2">
    <source>
        <dbReference type="SAM" id="Phobius"/>
    </source>
</evidence>
<dbReference type="AlphaFoldDB" id="A0A0D2LQ45"/>
<evidence type="ECO:0000313" key="4">
    <source>
        <dbReference type="Proteomes" id="UP000054270"/>
    </source>
</evidence>
<feature type="compositionally biased region" description="Basic and acidic residues" evidence="1">
    <location>
        <begin position="96"/>
        <end position="114"/>
    </location>
</feature>
<evidence type="ECO:0000313" key="3">
    <source>
        <dbReference type="EMBL" id="KJA12938.1"/>
    </source>
</evidence>
<evidence type="ECO:0000256" key="1">
    <source>
        <dbReference type="SAM" id="MobiDB-lite"/>
    </source>
</evidence>
<protein>
    <submittedName>
        <fullName evidence="3">Uncharacterized protein</fullName>
    </submittedName>
</protein>
<feature type="transmembrane region" description="Helical" evidence="2">
    <location>
        <begin position="62"/>
        <end position="89"/>
    </location>
</feature>
<dbReference type="Proteomes" id="UP000054270">
    <property type="component" value="Unassembled WGS sequence"/>
</dbReference>
<keyword evidence="2" id="KW-0472">Membrane</keyword>
<feature type="compositionally biased region" description="Basic and acidic residues" evidence="1">
    <location>
        <begin position="31"/>
        <end position="44"/>
    </location>
</feature>
<proteinExistence type="predicted"/>
<reference evidence="4" key="1">
    <citation type="submission" date="2014-04" db="EMBL/GenBank/DDBJ databases">
        <title>Evolutionary Origins and Diversification of the Mycorrhizal Mutualists.</title>
        <authorList>
            <consortium name="DOE Joint Genome Institute"/>
            <consortium name="Mycorrhizal Genomics Consortium"/>
            <person name="Kohler A."/>
            <person name="Kuo A."/>
            <person name="Nagy L.G."/>
            <person name="Floudas D."/>
            <person name="Copeland A."/>
            <person name="Barry K.W."/>
            <person name="Cichocki N."/>
            <person name="Veneault-Fourrey C."/>
            <person name="LaButti K."/>
            <person name="Lindquist E.A."/>
            <person name="Lipzen A."/>
            <person name="Lundell T."/>
            <person name="Morin E."/>
            <person name="Murat C."/>
            <person name="Riley R."/>
            <person name="Ohm R."/>
            <person name="Sun H."/>
            <person name="Tunlid A."/>
            <person name="Henrissat B."/>
            <person name="Grigoriev I.V."/>
            <person name="Hibbett D.S."/>
            <person name="Martin F."/>
        </authorList>
    </citation>
    <scope>NUCLEOTIDE SEQUENCE [LARGE SCALE GENOMIC DNA]</scope>
    <source>
        <strain evidence="4">FD-334 SS-4</strain>
    </source>
</reference>
<keyword evidence="4" id="KW-1185">Reference proteome</keyword>
<keyword evidence="2" id="KW-0812">Transmembrane</keyword>
<organism evidence="3 4">
    <name type="scientific">Hypholoma sublateritium (strain FD-334 SS-4)</name>
    <dbReference type="NCBI Taxonomy" id="945553"/>
    <lineage>
        <taxon>Eukaryota</taxon>
        <taxon>Fungi</taxon>
        <taxon>Dikarya</taxon>
        <taxon>Basidiomycota</taxon>
        <taxon>Agaricomycotina</taxon>
        <taxon>Agaricomycetes</taxon>
        <taxon>Agaricomycetidae</taxon>
        <taxon>Agaricales</taxon>
        <taxon>Agaricineae</taxon>
        <taxon>Strophariaceae</taxon>
        <taxon>Hypholoma</taxon>
    </lineage>
</organism>
<feature type="region of interest" description="Disordered" evidence="1">
    <location>
        <begin position="94"/>
        <end position="114"/>
    </location>
</feature>
<sequence>MRQRALRARPVHRPRPPAWIAHRTRAGAATKADRADPTPRRDPRRLHDLAQETHGKQLLQDFFLGCTSTGLAILSTSLASASVWIWGALFQKQKRKEMGGGEDGRRGVAAEESG</sequence>